<sequence length="466" mass="48335">MTDVTDKPGAGLTEADLAALVDEVGAAEVVLDPSAMEAYRWDWSRFPGAGMPCAVVRPRDAGQVQAAVRWAARRGIPIVPRGAGTGLAGGSNAVEGGLTISLDRMAGIEIDPATRTAVVEPGALNAAVKQAAREHGLWYPPDPSSYEICSIGGNIATNAGGLCCVKYGVTTDYVLGLDVVLADGRLITLGGRRIKDVAGLSLIKLFVGSEGTLGIVTKVTLRLVPSPPPAATLVATFPTARAAAEAVVAMGRQLRPSLVEFMDQRAVNITEDHLRMGLDRSAGGLLVVQCDSPGAARTEEIEAVEAICVSAGATEVFATDDHDEGEAFLGARRAFFPACEGRGALLVEDVGVPIPALPDLIDGIAEIARRHDTDIPVVAHAGDGNTHPNLIYDATDPAARERAERAFSEIMELAIGLGGTITGEHGVGRAKVGSLAAQLGPDVMELTRTIKDALDPQGILNPSCAI</sequence>
<dbReference type="InterPro" id="IPR016166">
    <property type="entry name" value="FAD-bd_PCMH"/>
</dbReference>
<evidence type="ECO:0000256" key="3">
    <source>
        <dbReference type="ARBA" id="ARBA00022630"/>
    </source>
</evidence>
<dbReference type="OrthoDB" id="9811557at2"/>
<evidence type="ECO:0000313" key="8">
    <source>
        <dbReference type="Proteomes" id="UP000013167"/>
    </source>
</evidence>
<dbReference type="Proteomes" id="UP000013167">
    <property type="component" value="Unassembled WGS sequence"/>
</dbReference>
<accession>N0E190</accession>
<protein>
    <submittedName>
        <fullName evidence="7">Glycolate oxidase subunit glcD</fullName>
    </submittedName>
</protein>
<dbReference type="SUPFAM" id="SSF55103">
    <property type="entry name" value="FAD-linked oxidases, C-terminal domain"/>
    <property type="match status" value="1"/>
</dbReference>
<dbReference type="GO" id="GO:0016491">
    <property type="term" value="F:oxidoreductase activity"/>
    <property type="evidence" value="ECO:0007669"/>
    <property type="project" value="UniProtKB-KW"/>
</dbReference>
<dbReference type="EMBL" id="CAIZ01000135">
    <property type="protein sequence ID" value="CCH70703.1"/>
    <property type="molecule type" value="Genomic_DNA"/>
</dbReference>
<evidence type="ECO:0000256" key="5">
    <source>
        <dbReference type="ARBA" id="ARBA00023002"/>
    </source>
</evidence>
<dbReference type="SUPFAM" id="SSF56176">
    <property type="entry name" value="FAD-binding/transporter-associated domain-like"/>
    <property type="match status" value="1"/>
</dbReference>
<comment type="similarity">
    <text evidence="2">Belongs to the FAD-binding oxidoreductase/transferase type 4 family.</text>
</comment>
<evidence type="ECO:0000256" key="2">
    <source>
        <dbReference type="ARBA" id="ARBA00008000"/>
    </source>
</evidence>
<keyword evidence="8" id="KW-1185">Reference proteome</keyword>
<dbReference type="FunFam" id="3.30.70.2740:FF:000001">
    <property type="entry name" value="D-lactate dehydrogenase mitochondrial"/>
    <property type="match status" value="1"/>
</dbReference>
<comment type="caution">
    <text evidence="7">The sequence shown here is derived from an EMBL/GenBank/DDBJ whole genome shotgun (WGS) entry which is preliminary data.</text>
</comment>
<evidence type="ECO:0000313" key="7">
    <source>
        <dbReference type="EMBL" id="CCH70703.1"/>
    </source>
</evidence>
<name>N0E190_9MICO</name>
<keyword evidence="5" id="KW-0560">Oxidoreductase</keyword>
<evidence type="ECO:0000256" key="4">
    <source>
        <dbReference type="ARBA" id="ARBA00022827"/>
    </source>
</evidence>
<dbReference type="Pfam" id="PF01565">
    <property type="entry name" value="FAD_binding_4"/>
    <property type="match status" value="1"/>
</dbReference>
<dbReference type="GO" id="GO:0071949">
    <property type="term" value="F:FAD binding"/>
    <property type="evidence" value="ECO:0007669"/>
    <property type="project" value="InterPro"/>
</dbReference>
<organism evidence="7 8">
    <name type="scientific">Phycicoccus elongatus Lp2</name>
    <dbReference type="NCBI Taxonomy" id="1193181"/>
    <lineage>
        <taxon>Bacteria</taxon>
        <taxon>Bacillati</taxon>
        <taxon>Actinomycetota</taxon>
        <taxon>Actinomycetes</taxon>
        <taxon>Micrococcales</taxon>
        <taxon>Intrasporangiaceae</taxon>
        <taxon>Phycicoccus</taxon>
    </lineage>
</organism>
<dbReference type="Gene3D" id="3.30.70.2740">
    <property type="match status" value="1"/>
</dbReference>
<dbReference type="InterPro" id="IPR004113">
    <property type="entry name" value="FAD-bd_oxidored_4_C"/>
</dbReference>
<feature type="domain" description="FAD-binding PCMH-type" evidence="6">
    <location>
        <begin position="48"/>
        <end position="226"/>
    </location>
</feature>
<comment type="cofactor">
    <cofactor evidence="1">
        <name>FAD</name>
        <dbReference type="ChEBI" id="CHEBI:57692"/>
    </cofactor>
</comment>
<dbReference type="HOGENOM" id="CLU_017779_9_1_11"/>
<keyword evidence="4" id="KW-0274">FAD</keyword>
<dbReference type="PANTHER" id="PTHR42934:SF2">
    <property type="entry name" value="GLYCOLATE OXIDASE SUBUNIT GLCD"/>
    <property type="match status" value="1"/>
</dbReference>
<reference evidence="7 8" key="1">
    <citation type="journal article" date="2013" name="ISME J.">
        <title>A metabolic model for members of the genus Tetrasphaera involved in enhanced biological phosphorus removal.</title>
        <authorList>
            <person name="Kristiansen R."/>
            <person name="Nguyen H.T.T."/>
            <person name="Saunders A.M."/>
            <person name="Nielsen J.L."/>
            <person name="Wimmer R."/>
            <person name="Le V.Q."/>
            <person name="McIlroy S.J."/>
            <person name="Petrovski S."/>
            <person name="Seviour R.J."/>
            <person name="Calteau A."/>
            <person name="Nielsen K.L."/>
            <person name="Nielsen P.H."/>
        </authorList>
    </citation>
    <scope>NUCLEOTIDE SEQUENCE [LARGE SCALE GENOMIC DNA]</scope>
    <source>
        <strain evidence="7 8">Lp2</strain>
    </source>
</reference>
<dbReference type="eggNOG" id="COG0277">
    <property type="taxonomic scope" value="Bacteria"/>
</dbReference>
<dbReference type="InterPro" id="IPR051914">
    <property type="entry name" value="FAD-linked_OxidoTrans_Type4"/>
</dbReference>
<keyword evidence="3" id="KW-0285">Flavoprotein</keyword>
<evidence type="ECO:0000259" key="6">
    <source>
        <dbReference type="PROSITE" id="PS51387"/>
    </source>
</evidence>
<gene>
    <name evidence="7" type="primary">glcD</name>
    <name evidence="7" type="ORF">BN10_640028</name>
</gene>
<dbReference type="InterPro" id="IPR016171">
    <property type="entry name" value="Vanillyl_alc_oxidase_C-sub2"/>
</dbReference>
<dbReference type="Gene3D" id="1.10.45.10">
    <property type="entry name" value="Vanillyl-alcohol Oxidase, Chain A, domain 4"/>
    <property type="match status" value="1"/>
</dbReference>
<dbReference type="InterPro" id="IPR016169">
    <property type="entry name" value="FAD-bd_PCMH_sub2"/>
</dbReference>
<dbReference type="Gene3D" id="3.30.465.10">
    <property type="match status" value="1"/>
</dbReference>
<evidence type="ECO:0000256" key="1">
    <source>
        <dbReference type="ARBA" id="ARBA00001974"/>
    </source>
</evidence>
<dbReference type="InterPro" id="IPR006094">
    <property type="entry name" value="Oxid_FAD_bind_N"/>
</dbReference>
<dbReference type="PANTHER" id="PTHR42934">
    <property type="entry name" value="GLYCOLATE OXIDASE SUBUNIT GLCD"/>
    <property type="match status" value="1"/>
</dbReference>
<dbReference type="AlphaFoldDB" id="N0E190"/>
<proteinExistence type="inferred from homology"/>
<dbReference type="PROSITE" id="PS51387">
    <property type="entry name" value="FAD_PCMH"/>
    <property type="match status" value="1"/>
</dbReference>
<dbReference type="InterPro" id="IPR016164">
    <property type="entry name" value="FAD-linked_Oxase-like_C"/>
</dbReference>
<dbReference type="RefSeq" id="WP_010850546.1">
    <property type="nucleotide sequence ID" value="NZ_HF570956.1"/>
</dbReference>
<dbReference type="STRING" id="1193181.BN10_640028"/>
<dbReference type="InterPro" id="IPR036318">
    <property type="entry name" value="FAD-bd_PCMH-like_sf"/>
</dbReference>
<dbReference type="Pfam" id="PF02913">
    <property type="entry name" value="FAD-oxidase_C"/>
    <property type="match status" value="1"/>
</dbReference>